<keyword evidence="2" id="KW-1185">Reference proteome</keyword>
<protein>
    <recommendedName>
        <fullName evidence="3">Capsular polysaccharide biosynthesis protein</fullName>
    </recommendedName>
</protein>
<name>A0A0H5SK88_HERHM</name>
<evidence type="ECO:0008006" key="3">
    <source>
        <dbReference type="Google" id="ProtNLM"/>
    </source>
</evidence>
<dbReference type="OrthoDB" id="1100792at2"/>
<dbReference type="InterPro" id="IPR012477">
    <property type="entry name" value="Glyco_transf_52"/>
</dbReference>
<dbReference type="Proteomes" id="UP000236497">
    <property type="component" value="Unassembled WGS sequence"/>
</dbReference>
<dbReference type="Gene3D" id="3.40.50.720">
    <property type="entry name" value="NAD(P)-binding Rossmann-like Domain"/>
    <property type="match status" value="1"/>
</dbReference>
<gene>
    <name evidence="1" type="ORF">HHT355_1998</name>
</gene>
<sequence length="467" mass="55012">MRSLKNFKRLINQHSKIIIYGAGQVARELFEWMKNEKINSKVSYFAVTYLGDNPTQIDDVPVRTIDSLAENNTDALVIVATLLNAQKEIGDTLQRLGFRSCTYITSNLRREMSYCRMEYFNRKIYLCDTYYHVLIALTMIEVNKEEADLFFSNGLERDYELQDRIIKSAIVDNIFRHDRGKVREVLYNSKLKRLLFGRRRLIYNFEKITTVDFSRYKGGVYMFFDEGQIARYIQAKHIKYTLLEDCYDFMKVVVPMKFMDRLEHTQSFWGKIEAKLGLDYVPLGQSKYCKKIEVNDLNGIAIPQRKVTEYPREKLFAKLTARQKEKIFKIFVGEQLVESSSNENTLLILTQPLFKDNFVPSLETQKQIYTDIIKENKNKFDVIYVKPHPRDDFPYEQIDCNIHVINKKIPTEVFNFMNRIMFKKAITISSTAIYNMNFVEEKELLGLNYISPYVPESERKNLSIVLP</sequence>
<evidence type="ECO:0000313" key="2">
    <source>
        <dbReference type="Proteomes" id="UP000236497"/>
    </source>
</evidence>
<dbReference type="EMBL" id="CVTD020000023">
    <property type="protein sequence ID" value="CRZ35196.1"/>
    <property type="molecule type" value="Genomic_DNA"/>
</dbReference>
<proteinExistence type="predicted"/>
<accession>A0A0H5SK88</accession>
<dbReference type="RefSeq" id="WP_103203288.1">
    <property type="nucleotide sequence ID" value="NZ_CVTD020000023.1"/>
</dbReference>
<reference evidence="1 2" key="1">
    <citation type="submission" date="2015-06" db="EMBL/GenBank/DDBJ databases">
        <authorList>
            <person name="Wibberg Daniel"/>
        </authorList>
    </citation>
    <scope>NUCLEOTIDE SEQUENCE [LARGE SCALE GENOMIC DNA]</scope>
    <source>
        <strain evidence="1 2">T3/55T</strain>
    </source>
</reference>
<organism evidence="1 2">
    <name type="scientific">Herbinix hemicellulosilytica</name>
    <dbReference type="NCBI Taxonomy" id="1564487"/>
    <lineage>
        <taxon>Bacteria</taxon>
        <taxon>Bacillati</taxon>
        <taxon>Bacillota</taxon>
        <taxon>Clostridia</taxon>
        <taxon>Lachnospirales</taxon>
        <taxon>Lachnospiraceae</taxon>
        <taxon>Herbinix</taxon>
    </lineage>
</organism>
<dbReference type="AlphaFoldDB" id="A0A0H5SK88"/>
<dbReference type="Pfam" id="PF07922">
    <property type="entry name" value="Glyco_transf_52"/>
    <property type="match status" value="1"/>
</dbReference>
<evidence type="ECO:0000313" key="1">
    <source>
        <dbReference type="EMBL" id="CRZ35196.1"/>
    </source>
</evidence>
<dbReference type="Gene3D" id="3.40.50.11110">
    <property type="entry name" value="Sialyltransferase, C-terminal GT-B Rossman nucleotide-binding domain"/>
    <property type="match status" value="1"/>
</dbReference>